<dbReference type="PANTHER" id="PTHR43222:SF2">
    <property type="entry name" value="NUDIX HYDROLASE 23, CHLOROPLASTIC"/>
    <property type="match status" value="1"/>
</dbReference>
<evidence type="ECO:0000313" key="2">
    <source>
        <dbReference type="EMBL" id="KAH7289104.1"/>
    </source>
</evidence>
<dbReference type="OrthoDB" id="447842at2759"/>
<dbReference type="InterPro" id="IPR000086">
    <property type="entry name" value="NUDIX_hydrolase_dom"/>
</dbReference>
<dbReference type="OMA" id="PESLECC"/>
<dbReference type="Gene3D" id="2.20.70.10">
    <property type="match status" value="1"/>
</dbReference>
<reference evidence="2" key="1">
    <citation type="submission" date="2021-08" db="EMBL/GenBank/DDBJ databases">
        <title>WGS assembly of Ceratopteris richardii.</title>
        <authorList>
            <person name="Marchant D.B."/>
            <person name="Chen G."/>
            <person name="Jenkins J."/>
            <person name="Shu S."/>
            <person name="Leebens-Mack J."/>
            <person name="Grimwood J."/>
            <person name="Schmutz J."/>
            <person name="Soltis P."/>
            <person name="Soltis D."/>
            <person name="Chen Z.-H."/>
        </authorList>
    </citation>
    <scope>NUCLEOTIDE SEQUENCE</scope>
    <source>
        <strain evidence="2">Whitten #5841</strain>
        <tissue evidence="2">Leaf</tissue>
    </source>
</reference>
<protein>
    <recommendedName>
        <fullName evidence="1">Nudix hydrolase domain-containing protein</fullName>
    </recommendedName>
</protein>
<accession>A0A8T2QZU8</accession>
<dbReference type="EMBL" id="CM035436">
    <property type="protein sequence ID" value="KAH7289104.1"/>
    <property type="molecule type" value="Genomic_DNA"/>
</dbReference>
<gene>
    <name evidence="2" type="ORF">KP509_31G058000</name>
</gene>
<feature type="domain" description="Nudix hydrolase" evidence="1">
    <location>
        <begin position="121"/>
        <end position="244"/>
    </location>
</feature>
<dbReference type="Gene3D" id="3.90.79.10">
    <property type="entry name" value="Nucleoside Triphosphate Pyrophosphohydrolase"/>
    <property type="match status" value="1"/>
</dbReference>
<evidence type="ECO:0000259" key="1">
    <source>
        <dbReference type="PROSITE" id="PS51462"/>
    </source>
</evidence>
<dbReference type="InterPro" id="IPR015797">
    <property type="entry name" value="NUDIX_hydrolase-like_dom_sf"/>
</dbReference>
<dbReference type="Proteomes" id="UP000825935">
    <property type="component" value="Chromosome 31"/>
</dbReference>
<evidence type="ECO:0000313" key="3">
    <source>
        <dbReference type="Proteomes" id="UP000825935"/>
    </source>
</evidence>
<dbReference type="CDD" id="cd04511">
    <property type="entry name" value="NUDIX_Hydrolase"/>
    <property type="match status" value="1"/>
</dbReference>
<keyword evidence="3" id="KW-1185">Reference proteome</keyword>
<organism evidence="2 3">
    <name type="scientific">Ceratopteris richardii</name>
    <name type="common">Triangle waterfern</name>
    <dbReference type="NCBI Taxonomy" id="49495"/>
    <lineage>
        <taxon>Eukaryota</taxon>
        <taxon>Viridiplantae</taxon>
        <taxon>Streptophyta</taxon>
        <taxon>Embryophyta</taxon>
        <taxon>Tracheophyta</taxon>
        <taxon>Polypodiopsida</taxon>
        <taxon>Polypodiidae</taxon>
        <taxon>Polypodiales</taxon>
        <taxon>Pteridineae</taxon>
        <taxon>Pteridaceae</taxon>
        <taxon>Parkerioideae</taxon>
        <taxon>Ceratopteris</taxon>
    </lineage>
</organism>
<dbReference type="AlphaFoldDB" id="A0A8T2QZU8"/>
<dbReference type="Pfam" id="PF14803">
    <property type="entry name" value="Zn_ribbon_Nudix"/>
    <property type="match status" value="1"/>
</dbReference>
<sequence>MAGLVLARVCGVPFVLMHPAPCFRMPNMSMSRLSALSGFQTLFIGPGQCMFPPPVVLPPCTSVQSVSPPAESTTSTSIYRVIGPKVSFCSKCGGPTEHCIPDGEERLRAICKSCGIVHYQNPKMVVGCVVAHEDKVLLCRRSIEPSYGLWTLPAGYLELGESAAEGAVRETWEEAIAAVDIEAPFALLDIPRIGLSYILFRAKLRTLDFSPGIESLDCALFHIDDIPFDQVAFSSVTVALQLYVEDYKAGRFKVHHGVLDKRMGSSPSDPSGYTFRDHISN</sequence>
<proteinExistence type="predicted"/>
<dbReference type="PROSITE" id="PS51462">
    <property type="entry name" value="NUDIX"/>
    <property type="match status" value="1"/>
</dbReference>
<comment type="caution">
    <text evidence="2">The sequence shown here is derived from an EMBL/GenBank/DDBJ whole genome shotgun (WGS) entry which is preliminary data.</text>
</comment>
<dbReference type="InterPro" id="IPR029401">
    <property type="entry name" value="Nudix_N"/>
</dbReference>
<dbReference type="PANTHER" id="PTHR43222">
    <property type="entry name" value="NUDIX HYDROLASE 23"/>
    <property type="match status" value="1"/>
</dbReference>
<dbReference type="SUPFAM" id="SSF55811">
    <property type="entry name" value="Nudix"/>
    <property type="match status" value="1"/>
</dbReference>
<name>A0A8T2QZU8_CERRI</name>
<dbReference type="Pfam" id="PF00293">
    <property type="entry name" value="NUDIX"/>
    <property type="match status" value="1"/>
</dbReference>